<accession>A0A6J5N548</accession>
<evidence type="ECO:0000313" key="2">
    <source>
        <dbReference type="EMBL" id="CAB4152446.1"/>
    </source>
</evidence>
<feature type="region of interest" description="Disordered" evidence="1">
    <location>
        <begin position="66"/>
        <end position="91"/>
    </location>
</feature>
<protein>
    <submittedName>
        <fullName evidence="2">Uncharacterized protein</fullName>
    </submittedName>
</protein>
<sequence length="175" mass="20244">MLNVQEELDKFKNYVIQQSRSNLTKQGRNVSKSLYNSIKGEAKAMPNSFYLNFEMDEHGQYLDKGVRGKNSSAKAPDSPFKFGSGKGKKGGLTQGIQRWVKARRFQFRDKKSGKFMSYESTAFLITRSIYSKGTKPSLFFTKPFQKYFEKLPQELIVKYGLDVEELFKYTIKQPK</sequence>
<dbReference type="EMBL" id="LR796587">
    <property type="protein sequence ID" value="CAB4152446.1"/>
    <property type="molecule type" value="Genomic_DNA"/>
</dbReference>
<gene>
    <name evidence="2" type="ORF">UFOVP618_11</name>
</gene>
<evidence type="ECO:0000256" key="1">
    <source>
        <dbReference type="SAM" id="MobiDB-lite"/>
    </source>
</evidence>
<name>A0A6J5N548_9CAUD</name>
<reference evidence="2" key="1">
    <citation type="submission" date="2020-04" db="EMBL/GenBank/DDBJ databases">
        <authorList>
            <person name="Chiriac C."/>
            <person name="Salcher M."/>
            <person name="Ghai R."/>
            <person name="Kavagutti S V."/>
        </authorList>
    </citation>
    <scope>NUCLEOTIDE SEQUENCE</scope>
</reference>
<proteinExistence type="predicted"/>
<organism evidence="2">
    <name type="scientific">uncultured Caudovirales phage</name>
    <dbReference type="NCBI Taxonomy" id="2100421"/>
    <lineage>
        <taxon>Viruses</taxon>
        <taxon>Duplodnaviria</taxon>
        <taxon>Heunggongvirae</taxon>
        <taxon>Uroviricota</taxon>
        <taxon>Caudoviricetes</taxon>
        <taxon>Peduoviridae</taxon>
        <taxon>Maltschvirus</taxon>
        <taxon>Maltschvirus maltsch</taxon>
    </lineage>
</organism>